<dbReference type="EMBL" id="GBXM01104964">
    <property type="protein sequence ID" value="JAH03613.1"/>
    <property type="molecule type" value="Transcribed_RNA"/>
</dbReference>
<organism evidence="1">
    <name type="scientific">Anguilla anguilla</name>
    <name type="common">European freshwater eel</name>
    <name type="synonym">Muraena anguilla</name>
    <dbReference type="NCBI Taxonomy" id="7936"/>
    <lineage>
        <taxon>Eukaryota</taxon>
        <taxon>Metazoa</taxon>
        <taxon>Chordata</taxon>
        <taxon>Craniata</taxon>
        <taxon>Vertebrata</taxon>
        <taxon>Euteleostomi</taxon>
        <taxon>Actinopterygii</taxon>
        <taxon>Neopterygii</taxon>
        <taxon>Teleostei</taxon>
        <taxon>Anguilliformes</taxon>
        <taxon>Anguillidae</taxon>
        <taxon>Anguilla</taxon>
    </lineage>
</organism>
<evidence type="ECO:0000313" key="1">
    <source>
        <dbReference type="EMBL" id="JAH03613.1"/>
    </source>
</evidence>
<proteinExistence type="predicted"/>
<name>A0A0E9PID3_ANGAN</name>
<reference evidence="1" key="2">
    <citation type="journal article" date="2015" name="Fish Shellfish Immunol.">
        <title>Early steps in the European eel (Anguilla anguilla)-Vibrio vulnificus interaction in the gills: Role of the RtxA13 toxin.</title>
        <authorList>
            <person name="Callol A."/>
            <person name="Pajuelo D."/>
            <person name="Ebbesson L."/>
            <person name="Teles M."/>
            <person name="MacKenzie S."/>
            <person name="Amaro C."/>
        </authorList>
    </citation>
    <scope>NUCLEOTIDE SEQUENCE</scope>
</reference>
<accession>A0A0E9PID3</accession>
<protein>
    <submittedName>
        <fullName evidence="1">Uncharacterized protein</fullName>
    </submittedName>
</protein>
<reference evidence="1" key="1">
    <citation type="submission" date="2014-11" db="EMBL/GenBank/DDBJ databases">
        <authorList>
            <person name="Amaro Gonzalez C."/>
        </authorList>
    </citation>
    <scope>NUCLEOTIDE SEQUENCE</scope>
</reference>
<sequence>MLNFLSLLSEPW</sequence>